<dbReference type="Gene3D" id="3.40.50.2300">
    <property type="match status" value="2"/>
</dbReference>
<dbReference type="InterPro" id="IPR051010">
    <property type="entry name" value="BCAA_transport"/>
</dbReference>
<proteinExistence type="inferred from homology"/>
<feature type="domain" description="Leucine-binding protein" evidence="4">
    <location>
        <begin position="29"/>
        <end position="343"/>
    </location>
</feature>
<protein>
    <submittedName>
        <fullName evidence="5">Amino acid/amide ABC transporter substrate-binding protein (HAAT family)</fullName>
    </submittedName>
</protein>
<evidence type="ECO:0000256" key="2">
    <source>
        <dbReference type="ARBA" id="ARBA00022729"/>
    </source>
</evidence>
<dbReference type="Proteomes" id="UP000246569">
    <property type="component" value="Unassembled WGS sequence"/>
</dbReference>
<evidence type="ECO:0000256" key="1">
    <source>
        <dbReference type="ARBA" id="ARBA00010062"/>
    </source>
</evidence>
<evidence type="ECO:0000313" key="5">
    <source>
        <dbReference type="EMBL" id="PWV60108.1"/>
    </source>
</evidence>
<comment type="similarity">
    <text evidence="1">Belongs to the leucine-binding protein family.</text>
</comment>
<feature type="signal peptide" evidence="3">
    <location>
        <begin position="1"/>
        <end position="25"/>
    </location>
</feature>
<dbReference type="Pfam" id="PF13458">
    <property type="entry name" value="Peripla_BP_6"/>
    <property type="match status" value="1"/>
</dbReference>
<dbReference type="InterPro" id="IPR028082">
    <property type="entry name" value="Peripla_BP_I"/>
</dbReference>
<comment type="caution">
    <text evidence="5">The sequence shown here is derived from an EMBL/GenBank/DDBJ whole genome shotgun (WGS) entry which is preliminary data.</text>
</comment>
<feature type="chain" id="PRO_5016377627" evidence="3">
    <location>
        <begin position="26"/>
        <end position="381"/>
    </location>
</feature>
<keyword evidence="2 3" id="KW-0732">Signal</keyword>
<dbReference type="RefSeq" id="WP_110019219.1">
    <property type="nucleotide sequence ID" value="NZ_QGTJ01000008.1"/>
</dbReference>
<reference evidence="5 6" key="1">
    <citation type="submission" date="2018-05" db="EMBL/GenBank/DDBJ databases">
        <title>Genomic Encyclopedia of Type Strains, Phase IV (KMG-IV): sequencing the most valuable type-strain genomes for metagenomic binning, comparative biology and taxonomic classification.</title>
        <authorList>
            <person name="Goeker M."/>
        </authorList>
    </citation>
    <scope>NUCLEOTIDE SEQUENCE [LARGE SCALE GENOMIC DNA]</scope>
    <source>
        <strain evidence="5 6">DSM 23606</strain>
    </source>
</reference>
<dbReference type="SUPFAM" id="SSF53822">
    <property type="entry name" value="Periplasmic binding protein-like I"/>
    <property type="match status" value="1"/>
</dbReference>
<evidence type="ECO:0000256" key="3">
    <source>
        <dbReference type="SAM" id="SignalP"/>
    </source>
</evidence>
<gene>
    <name evidence="5" type="ORF">C7443_10837</name>
</gene>
<name>A0A317MTA9_9GAMM</name>
<dbReference type="InterPro" id="IPR006311">
    <property type="entry name" value="TAT_signal"/>
</dbReference>
<evidence type="ECO:0000313" key="6">
    <source>
        <dbReference type="Proteomes" id="UP000246569"/>
    </source>
</evidence>
<dbReference type="CDD" id="cd06333">
    <property type="entry name" value="PBP1_ABC_RPA1789-like"/>
    <property type="match status" value="1"/>
</dbReference>
<accession>A0A317MTA9</accession>
<sequence length="381" mass="40574">MNRRHFLASLSAALLLALGASPLAAAQGVTVGVSVSSTGPAASLGIAQKNTIDLLPPTLGGRPVTYVLLDDASDPTAASRNARRFADAEHVDAIIGSTTVPTSLAIAEVANEAKIPQIALAPFAPKQLAWVFPLPHSVAVMSAALFEEMSRRGTRTLGFIGFSDAYGEAWLKDVEQRAMQHGIELVAVERYGRTDQSVTAQALKLLTRKPDAIFIAGSGTPAALPMRTLRERGYKGQFYQTHGAANNDFLRVAGSADEGVILPTGLVLVAEQLPDDHPSKPVALRYLTAYEGRYGAGSRNNFGAYAHDAYLLLDQAVARVDAQLAPGSAEFRSALRAALEQTRDQPLTHGLDTMSTTDHSGLGEGARVLITIEDNRWKLLQ</sequence>
<keyword evidence="6" id="KW-1185">Reference proteome</keyword>
<dbReference type="EMBL" id="QGTJ01000008">
    <property type="protein sequence ID" value="PWV60108.1"/>
    <property type="molecule type" value="Genomic_DNA"/>
</dbReference>
<dbReference type="OrthoDB" id="9147078at2"/>
<organism evidence="5 6">
    <name type="scientific">Plasticicumulans acidivorans</name>
    <dbReference type="NCBI Taxonomy" id="886464"/>
    <lineage>
        <taxon>Bacteria</taxon>
        <taxon>Pseudomonadati</taxon>
        <taxon>Pseudomonadota</taxon>
        <taxon>Gammaproteobacteria</taxon>
        <taxon>Candidatus Competibacteraceae</taxon>
        <taxon>Plasticicumulans</taxon>
    </lineage>
</organism>
<dbReference type="InterPro" id="IPR028081">
    <property type="entry name" value="Leu-bd"/>
</dbReference>
<dbReference type="PANTHER" id="PTHR30483:SF38">
    <property type="entry name" value="BLR7848 PROTEIN"/>
    <property type="match status" value="1"/>
</dbReference>
<dbReference type="PROSITE" id="PS51318">
    <property type="entry name" value="TAT"/>
    <property type="match status" value="1"/>
</dbReference>
<dbReference type="AlphaFoldDB" id="A0A317MTA9"/>
<dbReference type="PANTHER" id="PTHR30483">
    <property type="entry name" value="LEUCINE-SPECIFIC-BINDING PROTEIN"/>
    <property type="match status" value="1"/>
</dbReference>
<evidence type="ECO:0000259" key="4">
    <source>
        <dbReference type="Pfam" id="PF13458"/>
    </source>
</evidence>